<protein>
    <recommendedName>
        <fullName evidence="5">fructose-bisphosphatase</fullName>
        <ecNumber evidence="5">3.1.3.11</ecNumber>
    </recommendedName>
    <alternativeName>
        <fullName evidence="11">D-fructose-1,6-bisphosphate 1-phosphohydrolase</fullName>
    </alternativeName>
</protein>
<evidence type="ECO:0000259" key="14">
    <source>
        <dbReference type="Pfam" id="PF00316"/>
    </source>
</evidence>
<reference evidence="16 17" key="1">
    <citation type="submission" date="2016-09" db="EMBL/GenBank/DDBJ databases">
        <title>Extensive genetic diversity and differential bi-allelic expression allows diatom success in the polar Southern Ocean.</title>
        <authorList>
            <consortium name="DOE Joint Genome Institute"/>
            <person name="Mock T."/>
            <person name="Otillar R.P."/>
            <person name="Strauss J."/>
            <person name="Dupont C."/>
            <person name="Frickenhaus S."/>
            <person name="Maumus F."/>
            <person name="Mcmullan M."/>
            <person name="Sanges R."/>
            <person name="Schmutz J."/>
            <person name="Toseland A."/>
            <person name="Valas R."/>
            <person name="Veluchamy A."/>
            <person name="Ward B.J."/>
            <person name="Allen A."/>
            <person name="Barry K."/>
            <person name="Falciatore A."/>
            <person name="Ferrante M."/>
            <person name="Fortunato A.E."/>
            <person name="Gloeckner G."/>
            <person name="Gruber A."/>
            <person name="Hipkin R."/>
            <person name="Janech M."/>
            <person name="Kroth P."/>
            <person name="Leese F."/>
            <person name="Lindquist E."/>
            <person name="Lyon B.R."/>
            <person name="Martin J."/>
            <person name="Mayer C."/>
            <person name="Parker M."/>
            <person name="Quesneville H."/>
            <person name="Raymond J."/>
            <person name="Uhlig C."/>
            <person name="Valentin K.U."/>
            <person name="Worden A.Z."/>
            <person name="Armbrust E.V."/>
            <person name="Bowler C."/>
            <person name="Green B."/>
            <person name="Moulton V."/>
            <person name="Van Oosterhout C."/>
            <person name="Grigoriev I."/>
        </authorList>
    </citation>
    <scope>NUCLEOTIDE SEQUENCE [LARGE SCALE GENOMIC DNA]</scope>
    <source>
        <strain evidence="16 17">CCMP1102</strain>
    </source>
</reference>
<evidence type="ECO:0000256" key="13">
    <source>
        <dbReference type="SAM" id="MobiDB-lite"/>
    </source>
</evidence>
<dbReference type="EMBL" id="KV784361">
    <property type="protein sequence ID" value="OEU14166.1"/>
    <property type="molecule type" value="Genomic_DNA"/>
</dbReference>
<feature type="domain" description="Fructose-1-6-bisphosphatase class 1 C-terminal" evidence="15">
    <location>
        <begin position="292"/>
        <end position="422"/>
    </location>
</feature>
<dbReference type="GO" id="GO:0042132">
    <property type="term" value="F:fructose 1,6-bisphosphate 1-phosphatase activity"/>
    <property type="evidence" value="ECO:0007669"/>
    <property type="project" value="UniProtKB-EC"/>
</dbReference>
<comment type="pathway">
    <text evidence="10">Carbohydrate biosynthesis.</text>
</comment>
<evidence type="ECO:0000256" key="10">
    <source>
        <dbReference type="ARBA" id="ARBA00024331"/>
    </source>
</evidence>
<dbReference type="InterPro" id="IPR028343">
    <property type="entry name" value="FBPtase"/>
</dbReference>
<feature type="region of interest" description="Disordered" evidence="13">
    <location>
        <begin position="443"/>
        <end position="484"/>
    </location>
</feature>
<dbReference type="Gene3D" id="3.40.190.80">
    <property type="match status" value="1"/>
</dbReference>
<dbReference type="KEGG" id="fcy:FRACYDRAFT_241883"/>
<dbReference type="GO" id="GO:0006002">
    <property type="term" value="P:fructose 6-phosphate metabolic process"/>
    <property type="evidence" value="ECO:0007669"/>
    <property type="project" value="TreeGrafter"/>
</dbReference>
<dbReference type="FunFam" id="3.40.190.80:FF:000001">
    <property type="entry name" value="Fructose-1,6-bisphosphatase class 1"/>
    <property type="match status" value="1"/>
</dbReference>
<evidence type="ECO:0000256" key="12">
    <source>
        <dbReference type="RuleBase" id="RU000508"/>
    </source>
</evidence>
<comment type="subunit">
    <text evidence="4">Homotetramer.</text>
</comment>
<dbReference type="OrthoDB" id="10256725at2759"/>
<dbReference type="AlphaFoldDB" id="A0A1E7F7N5"/>
<dbReference type="Proteomes" id="UP000095751">
    <property type="component" value="Unassembled WGS sequence"/>
</dbReference>
<proteinExistence type="inferred from homology"/>
<dbReference type="HAMAP" id="MF_01855">
    <property type="entry name" value="FBPase_class1"/>
    <property type="match status" value="1"/>
</dbReference>
<dbReference type="Pfam" id="PF18913">
    <property type="entry name" value="FBPase_C"/>
    <property type="match status" value="1"/>
</dbReference>
<accession>A0A1E7F7N5</accession>
<evidence type="ECO:0000256" key="8">
    <source>
        <dbReference type="ARBA" id="ARBA00022842"/>
    </source>
</evidence>
<evidence type="ECO:0000256" key="11">
    <source>
        <dbReference type="ARBA" id="ARBA00032973"/>
    </source>
</evidence>
<evidence type="ECO:0000256" key="9">
    <source>
        <dbReference type="ARBA" id="ARBA00023277"/>
    </source>
</evidence>
<evidence type="ECO:0000256" key="4">
    <source>
        <dbReference type="ARBA" id="ARBA00011881"/>
    </source>
</evidence>
<evidence type="ECO:0000256" key="7">
    <source>
        <dbReference type="ARBA" id="ARBA00022801"/>
    </source>
</evidence>
<keyword evidence="8" id="KW-0460">Magnesium</keyword>
<comment type="similarity">
    <text evidence="3 12">Belongs to the FBPase class 1 family.</text>
</comment>
<evidence type="ECO:0000259" key="15">
    <source>
        <dbReference type="Pfam" id="PF18913"/>
    </source>
</evidence>
<evidence type="ECO:0000256" key="5">
    <source>
        <dbReference type="ARBA" id="ARBA00013093"/>
    </source>
</evidence>
<keyword evidence="17" id="KW-1185">Reference proteome</keyword>
<dbReference type="GO" id="GO:0005986">
    <property type="term" value="P:sucrose biosynthetic process"/>
    <property type="evidence" value="ECO:0007669"/>
    <property type="project" value="TreeGrafter"/>
</dbReference>
<dbReference type="GO" id="GO:0006094">
    <property type="term" value="P:gluconeogenesis"/>
    <property type="evidence" value="ECO:0007669"/>
    <property type="project" value="TreeGrafter"/>
</dbReference>
<evidence type="ECO:0000256" key="6">
    <source>
        <dbReference type="ARBA" id="ARBA00022723"/>
    </source>
</evidence>
<evidence type="ECO:0000313" key="16">
    <source>
        <dbReference type="EMBL" id="OEU14166.1"/>
    </source>
</evidence>
<keyword evidence="6" id="KW-0479">Metal-binding</keyword>
<dbReference type="PIRSF" id="PIRSF500210">
    <property type="entry name" value="FBPtase"/>
    <property type="match status" value="1"/>
</dbReference>
<evidence type="ECO:0000256" key="2">
    <source>
        <dbReference type="ARBA" id="ARBA00001946"/>
    </source>
</evidence>
<dbReference type="InterPro" id="IPR000146">
    <property type="entry name" value="FBPase_class-1"/>
</dbReference>
<evidence type="ECO:0000313" key="17">
    <source>
        <dbReference type="Proteomes" id="UP000095751"/>
    </source>
</evidence>
<feature type="compositionally biased region" description="Polar residues" evidence="13">
    <location>
        <begin position="450"/>
        <end position="464"/>
    </location>
</feature>
<name>A0A1E7F7N5_9STRA</name>
<keyword evidence="9 12" id="KW-0119">Carbohydrate metabolism</keyword>
<dbReference type="GO" id="GO:0046872">
    <property type="term" value="F:metal ion binding"/>
    <property type="evidence" value="ECO:0007669"/>
    <property type="project" value="UniProtKB-KW"/>
</dbReference>
<dbReference type="CDD" id="cd00354">
    <property type="entry name" value="FBPase"/>
    <property type="match status" value="1"/>
</dbReference>
<feature type="domain" description="Fructose-1-6-bisphosphatase class I N-terminal" evidence="14">
    <location>
        <begin position="75"/>
        <end position="287"/>
    </location>
</feature>
<evidence type="ECO:0000256" key="1">
    <source>
        <dbReference type="ARBA" id="ARBA00001273"/>
    </source>
</evidence>
<dbReference type="InterPro" id="IPR033391">
    <property type="entry name" value="FBPase_N"/>
</dbReference>
<dbReference type="InterPro" id="IPR020548">
    <property type="entry name" value="Fructose_bisphosphatase_AS"/>
</dbReference>
<dbReference type="PRINTS" id="PR00115">
    <property type="entry name" value="F16BPHPHTASE"/>
</dbReference>
<organism evidence="16 17">
    <name type="scientific">Fragilariopsis cylindrus CCMP1102</name>
    <dbReference type="NCBI Taxonomy" id="635003"/>
    <lineage>
        <taxon>Eukaryota</taxon>
        <taxon>Sar</taxon>
        <taxon>Stramenopiles</taxon>
        <taxon>Ochrophyta</taxon>
        <taxon>Bacillariophyta</taxon>
        <taxon>Bacillariophyceae</taxon>
        <taxon>Bacillariophycidae</taxon>
        <taxon>Bacillariales</taxon>
        <taxon>Bacillariaceae</taxon>
        <taxon>Fragilariopsis</taxon>
    </lineage>
</organism>
<dbReference type="PIRSF" id="PIRSF000904">
    <property type="entry name" value="FBPtase_SBPase"/>
    <property type="match status" value="1"/>
</dbReference>
<dbReference type="GO" id="GO:0005829">
    <property type="term" value="C:cytosol"/>
    <property type="evidence" value="ECO:0007669"/>
    <property type="project" value="TreeGrafter"/>
</dbReference>
<dbReference type="EC" id="3.1.3.11" evidence="5"/>
<dbReference type="SUPFAM" id="SSF56655">
    <property type="entry name" value="Carbohydrate phosphatase"/>
    <property type="match status" value="1"/>
</dbReference>
<dbReference type="PROSITE" id="PS00124">
    <property type="entry name" value="FBPASE"/>
    <property type="match status" value="1"/>
</dbReference>
<dbReference type="PANTHER" id="PTHR11556:SF1">
    <property type="entry name" value="FRUCTOSE-BISPHOSPHATASE"/>
    <property type="match status" value="1"/>
</dbReference>
<dbReference type="InParanoid" id="A0A1E7F7N5"/>
<dbReference type="GO" id="GO:0030388">
    <property type="term" value="P:fructose 1,6-bisphosphate metabolic process"/>
    <property type="evidence" value="ECO:0007669"/>
    <property type="project" value="TreeGrafter"/>
</dbReference>
<sequence length="484" mass="53399">MKWIAVLYLQLTSVFLNVVFPFGVDAFVTRTLAGRSRSTTNIRETILDENDPFELPDPRWICPLQADVCVETGVTLSRYMKEMVRANPDLEEIESIFTSLQVACKTLSNLVRRSSLTGITGLEDGGGSINIQGEEQKKLDVISNDVLKNALRWSGQLTTLASEEEDRPVDIMGNSVSSSEILLEDTGRYVAVFDPLDGSSNVDAGIPVGTIFGIFDQAECSIEDIEDLSDSVKMEEKCLQDTLQPGNNLVAAGYCLYSSATSFVFTLGAGVYGFTLDENIGEFILTHADMKIPPRGKIYSFNEANRWDWDRPLQLYITDIQQGLGDTKSRYSSRYIGSMVGDVHRTLQYGGIFGYPADKRNPDGKLRLLYEAAPMAFILEQAGGLALTGKNRIMNIPPTSVHQRVPCILGSRDDVLEMRRYYVESNDPELIARCKARLKGAEVLDDDESSSPIDNLGSHNSDSSLNEDKEGDTAETIGEFGVAK</sequence>
<keyword evidence="7 12" id="KW-0378">Hydrolase</keyword>
<comment type="cofactor">
    <cofactor evidence="2">
        <name>Mg(2+)</name>
        <dbReference type="ChEBI" id="CHEBI:18420"/>
    </cofactor>
</comment>
<gene>
    <name evidence="16" type="primary">FBP1</name>
    <name evidence="16" type="ORF">FRACYDRAFT_241883</name>
</gene>
<evidence type="ECO:0000256" key="3">
    <source>
        <dbReference type="ARBA" id="ARBA00010941"/>
    </source>
</evidence>
<dbReference type="GO" id="GO:0006000">
    <property type="term" value="P:fructose metabolic process"/>
    <property type="evidence" value="ECO:0007669"/>
    <property type="project" value="TreeGrafter"/>
</dbReference>
<dbReference type="Pfam" id="PF00316">
    <property type="entry name" value="FBPase"/>
    <property type="match status" value="1"/>
</dbReference>
<dbReference type="Gene3D" id="3.30.540.10">
    <property type="entry name" value="Fructose-1,6-Bisphosphatase, subunit A, domain 1"/>
    <property type="match status" value="1"/>
</dbReference>
<dbReference type="InterPro" id="IPR044015">
    <property type="entry name" value="FBPase_C_dom"/>
</dbReference>
<comment type="catalytic activity">
    <reaction evidence="1">
        <text>beta-D-fructose 1,6-bisphosphate + H2O = beta-D-fructose 6-phosphate + phosphate</text>
        <dbReference type="Rhea" id="RHEA:11064"/>
        <dbReference type="ChEBI" id="CHEBI:15377"/>
        <dbReference type="ChEBI" id="CHEBI:32966"/>
        <dbReference type="ChEBI" id="CHEBI:43474"/>
        <dbReference type="ChEBI" id="CHEBI:57634"/>
        <dbReference type="EC" id="3.1.3.11"/>
    </reaction>
</comment>
<dbReference type="PANTHER" id="PTHR11556">
    <property type="entry name" value="FRUCTOSE-1,6-BISPHOSPHATASE-RELATED"/>
    <property type="match status" value="1"/>
</dbReference>